<dbReference type="InterPro" id="IPR036388">
    <property type="entry name" value="WH-like_DNA-bd_sf"/>
</dbReference>
<dbReference type="InterPro" id="IPR036390">
    <property type="entry name" value="WH_DNA-bd_sf"/>
</dbReference>
<comment type="caution">
    <text evidence="1">The sequence shown here is derived from an EMBL/GenBank/DDBJ whole genome shotgun (WGS) entry which is preliminary data.</text>
</comment>
<protein>
    <recommendedName>
        <fullName evidence="2">HTH iclR-type domain-containing protein</fullName>
    </recommendedName>
</protein>
<accession>X1NPJ5</accession>
<gene>
    <name evidence="1" type="ORF">S06H3_45233</name>
</gene>
<proteinExistence type="predicted"/>
<name>X1NPJ5_9ZZZZ</name>
<dbReference type="AlphaFoldDB" id="X1NPJ5"/>
<organism evidence="1">
    <name type="scientific">marine sediment metagenome</name>
    <dbReference type="NCBI Taxonomy" id="412755"/>
    <lineage>
        <taxon>unclassified sequences</taxon>
        <taxon>metagenomes</taxon>
        <taxon>ecological metagenomes</taxon>
    </lineage>
</organism>
<dbReference type="EMBL" id="BARV01028222">
    <property type="protein sequence ID" value="GAI45503.1"/>
    <property type="molecule type" value="Genomic_DNA"/>
</dbReference>
<evidence type="ECO:0000313" key="1">
    <source>
        <dbReference type="EMBL" id="GAI45503.1"/>
    </source>
</evidence>
<evidence type="ECO:0008006" key="2">
    <source>
        <dbReference type="Google" id="ProtNLM"/>
    </source>
</evidence>
<dbReference type="Gene3D" id="1.10.10.10">
    <property type="entry name" value="Winged helix-like DNA-binding domain superfamily/Winged helix DNA-binding domain"/>
    <property type="match status" value="1"/>
</dbReference>
<sequence length="71" mass="8302">MTVSKVDEVFNLFSRSRRWRSAGEIADWVSLPESTVRKILNFLAEFNLVECNRKGKIARIDLLGRKVHRLK</sequence>
<dbReference type="SUPFAM" id="SSF46785">
    <property type="entry name" value="Winged helix' DNA-binding domain"/>
    <property type="match status" value="1"/>
</dbReference>
<reference evidence="1" key="1">
    <citation type="journal article" date="2014" name="Front. Microbiol.">
        <title>High frequency of phylogenetically diverse reductive dehalogenase-homologous genes in deep subseafloor sedimentary metagenomes.</title>
        <authorList>
            <person name="Kawai M."/>
            <person name="Futagami T."/>
            <person name="Toyoda A."/>
            <person name="Takaki Y."/>
            <person name="Nishi S."/>
            <person name="Hori S."/>
            <person name="Arai W."/>
            <person name="Tsubouchi T."/>
            <person name="Morono Y."/>
            <person name="Uchiyama I."/>
            <person name="Ito T."/>
            <person name="Fujiyama A."/>
            <person name="Inagaki F."/>
            <person name="Takami H."/>
        </authorList>
    </citation>
    <scope>NUCLEOTIDE SEQUENCE</scope>
    <source>
        <strain evidence="1">Expedition CK06-06</strain>
    </source>
</reference>